<name>A0A2T3ZLE0_TRIA4</name>
<accession>A0A2T3ZLE0</accession>
<organism evidence="2 3">
    <name type="scientific">Trichoderma asperellum (strain ATCC 204424 / CBS 433.97 / NBRC 101777)</name>
    <dbReference type="NCBI Taxonomy" id="1042311"/>
    <lineage>
        <taxon>Eukaryota</taxon>
        <taxon>Fungi</taxon>
        <taxon>Dikarya</taxon>
        <taxon>Ascomycota</taxon>
        <taxon>Pezizomycotina</taxon>
        <taxon>Sordariomycetes</taxon>
        <taxon>Hypocreomycetidae</taxon>
        <taxon>Hypocreales</taxon>
        <taxon>Hypocreaceae</taxon>
        <taxon>Trichoderma</taxon>
    </lineage>
</organism>
<protein>
    <submittedName>
        <fullName evidence="2">Uncharacterized protein</fullName>
    </submittedName>
</protein>
<evidence type="ECO:0000313" key="2">
    <source>
        <dbReference type="EMBL" id="PTB45620.1"/>
    </source>
</evidence>
<feature type="signal peptide" evidence="1">
    <location>
        <begin position="1"/>
        <end position="22"/>
    </location>
</feature>
<evidence type="ECO:0000313" key="3">
    <source>
        <dbReference type="Proteomes" id="UP000240493"/>
    </source>
</evidence>
<evidence type="ECO:0000256" key="1">
    <source>
        <dbReference type="SAM" id="SignalP"/>
    </source>
</evidence>
<sequence>MTPTAISAALLALAMSTLHIAARWHLFALDTSRMTSGAQHVAYALRIVGFGVESAKVLASSDERVRCHDRSAVM</sequence>
<dbReference type="Proteomes" id="UP000240493">
    <property type="component" value="Unassembled WGS sequence"/>
</dbReference>
<feature type="chain" id="PRO_5015747395" evidence="1">
    <location>
        <begin position="23"/>
        <end position="74"/>
    </location>
</feature>
<keyword evidence="3" id="KW-1185">Reference proteome</keyword>
<keyword evidence="1" id="KW-0732">Signal</keyword>
<proteinExistence type="predicted"/>
<gene>
    <name evidence="2" type="ORF">M441DRAFT_321566</name>
</gene>
<dbReference type="EMBL" id="KZ679257">
    <property type="protein sequence ID" value="PTB45620.1"/>
    <property type="molecule type" value="Genomic_DNA"/>
</dbReference>
<dbReference type="AlphaFoldDB" id="A0A2T3ZLE0"/>
<reference evidence="2 3" key="1">
    <citation type="submission" date="2016-07" db="EMBL/GenBank/DDBJ databases">
        <title>Multiple horizontal gene transfer events from other fungi enriched the ability of initially mycotrophic Trichoderma (Ascomycota) to feed on dead plant biomass.</title>
        <authorList>
            <consortium name="DOE Joint Genome Institute"/>
            <person name="Aerts A."/>
            <person name="Atanasova L."/>
            <person name="Chenthamara K."/>
            <person name="Zhang J."/>
            <person name="Grujic M."/>
            <person name="Henrissat B."/>
            <person name="Kuo A."/>
            <person name="Salamov A."/>
            <person name="Lipzen A."/>
            <person name="Labutti K."/>
            <person name="Barry K."/>
            <person name="Miao Y."/>
            <person name="Rahimi M.J."/>
            <person name="Shen Q."/>
            <person name="Grigoriev I.V."/>
            <person name="Kubicek C.P."/>
            <person name="Druzhinina I.S."/>
        </authorList>
    </citation>
    <scope>NUCLEOTIDE SEQUENCE [LARGE SCALE GENOMIC DNA]</scope>
    <source>
        <strain evidence="2 3">CBS 433.97</strain>
    </source>
</reference>